<feature type="coiled-coil region" evidence="1">
    <location>
        <begin position="99"/>
        <end position="288"/>
    </location>
</feature>
<name>A0A8J7U1M9_9BACT</name>
<feature type="transmembrane region" description="Helical" evidence="3">
    <location>
        <begin position="49"/>
        <end position="68"/>
    </location>
</feature>
<evidence type="ECO:0000256" key="3">
    <source>
        <dbReference type="SAM" id="Phobius"/>
    </source>
</evidence>
<organism evidence="4 5">
    <name type="scientific">Acanthopleuribacter pedis</name>
    <dbReference type="NCBI Taxonomy" id="442870"/>
    <lineage>
        <taxon>Bacteria</taxon>
        <taxon>Pseudomonadati</taxon>
        <taxon>Acidobacteriota</taxon>
        <taxon>Holophagae</taxon>
        <taxon>Acanthopleuribacterales</taxon>
        <taxon>Acanthopleuribacteraceae</taxon>
        <taxon>Acanthopleuribacter</taxon>
    </lineage>
</organism>
<sequence length="388" mass="43521">MSDSSKDSQSFDFDQMELKSDIPIHRPASETPNEPKAGRSRDKTPSRMPLVLVSLLFLAAAGAAYYFFLEAARLGEQLADSKRLSADTQENLTVTHQSLAQSEKQITTLTRQLGDAQAKLAEMEALTKNLDADSKSRLADLKKREKALAEVRGKRDALRKELDQAQASLKKVTLERDSSRTALAEVQKEHREKQAAWEQEKQTLNQSYEVNLKRLRQEADAAGDRLAAAEQTASRMEALRKKDSEAGLALAQENTQLKSRLETAKQDRERLRRERDQIEEQLGKTKAQLGVYTGKLVPFSENVGGLRLLFREPLPDDVKFPRRQAPILVRALISDTGAVEKAFIAKDQQIEGPLAQAVIRAAYRYKFSPPTLEGKQVKCWHAFLIGPE</sequence>
<comment type="caution">
    <text evidence="4">The sequence shown here is derived from an EMBL/GenBank/DDBJ whole genome shotgun (WGS) entry which is preliminary data.</text>
</comment>
<accession>A0A8J7U1M9</accession>
<evidence type="ECO:0000313" key="4">
    <source>
        <dbReference type="EMBL" id="MBO1316844.1"/>
    </source>
</evidence>
<keyword evidence="3" id="KW-1133">Transmembrane helix</keyword>
<dbReference type="AlphaFoldDB" id="A0A8J7U1M9"/>
<proteinExistence type="predicted"/>
<dbReference type="RefSeq" id="WP_207856081.1">
    <property type="nucleotide sequence ID" value="NZ_JAFREP010000001.1"/>
</dbReference>
<evidence type="ECO:0000256" key="1">
    <source>
        <dbReference type="SAM" id="Coils"/>
    </source>
</evidence>
<gene>
    <name evidence="4" type="ORF">J3U88_00125</name>
</gene>
<protein>
    <submittedName>
        <fullName evidence="4">Uncharacterized protein</fullName>
    </submittedName>
</protein>
<feature type="compositionally biased region" description="Basic and acidic residues" evidence="2">
    <location>
        <begin position="16"/>
        <end position="28"/>
    </location>
</feature>
<keyword evidence="3" id="KW-0812">Transmembrane</keyword>
<feature type="region of interest" description="Disordered" evidence="2">
    <location>
        <begin position="1"/>
        <end position="44"/>
    </location>
</feature>
<dbReference type="Proteomes" id="UP000664417">
    <property type="component" value="Unassembled WGS sequence"/>
</dbReference>
<reference evidence="4" key="1">
    <citation type="submission" date="2021-03" db="EMBL/GenBank/DDBJ databases">
        <authorList>
            <person name="Wang G."/>
        </authorList>
    </citation>
    <scope>NUCLEOTIDE SEQUENCE</scope>
    <source>
        <strain evidence="4">KCTC 12899</strain>
    </source>
</reference>
<evidence type="ECO:0000256" key="2">
    <source>
        <dbReference type="SAM" id="MobiDB-lite"/>
    </source>
</evidence>
<dbReference type="EMBL" id="JAFREP010000001">
    <property type="protein sequence ID" value="MBO1316844.1"/>
    <property type="molecule type" value="Genomic_DNA"/>
</dbReference>
<keyword evidence="1" id="KW-0175">Coiled coil</keyword>
<evidence type="ECO:0000313" key="5">
    <source>
        <dbReference type="Proteomes" id="UP000664417"/>
    </source>
</evidence>
<keyword evidence="5" id="KW-1185">Reference proteome</keyword>
<keyword evidence="3" id="KW-0472">Membrane</keyword>